<feature type="region of interest" description="Disordered" evidence="1">
    <location>
        <begin position="223"/>
        <end position="408"/>
    </location>
</feature>
<gene>
    <name evidence="3" type="ORF">PVC01_000075100</name>
</gene>
<reference evidence="3 4" key="1">
    <citation type="submission" date="2016-07" db="EMBL/GenBank/DDBJ databases">
        <authorList>
            <consortium name="Pathogen Informatics"/>
        </authorList>
    </citation>
    <scope>NUCLEOTIDE SEQUENCE [LARGE SCALE GENOMIC DNA]</scope>
</reference>
<evidence type="ECO:0000313" key="3">
    <source>
        <dbReference type="EMBL" id="SCA82023.1"/>
    </source>
</evidence>
<feature type="compositionally biased region" description="Basic and acidic residues" evidence="1">
    <location>
        <begin position="244"/>
        <end position="255"/>
    </location>
</feature>
<evidence type="ECO:0000256" key="1">
    <source>
        <dbReference type="SAM" id="MobiDB-lite"/>
    </source>
</evidence>
<feature type="compositionally biased region" description="Low complexity" evidence="1">
    <location>
        <begin position="319"/>
        <end position="330"/>
    </location>
</feature>
<organism evidence="3 4">
    <name type="scientific">Plasmodium vivax</name>
    <name type="common">malaria parasite P. vivax</name>
    <dbReference type="NCBI Taxonomy" id="5855"/>
    <lineage>
        <taxon>Eukaryota</taxon>
        <taxon>Sar</taxon>
        <taxon>Alveolata</taxon>
        <taxon>Apicomplexa</taxon>
        <taxon>Aconoidasida</taxon>
        <taxon>Haemosporida</taxon>
        <taxon>Plasmodiidae</taxon>
        <taxon>Plasmodium</taxon>
        <taxon>Plasmodium (Plasmodium)</taxon>
    </lineage>
</organism>
<evidence type="ECO:0000313" key="4">
    <source>
        <dbReference type="Proteomes" id="UP000305196"/>
    </source>
</evidence>
<keyword evidence="2" id="KW-0812">Transmembrane</keyword>
<keyword evidence="2" id="KW-0472">Membrane</keyword>
<dbReference type="AlphaFoldDB" id="A0A1G4E9F0"/>
<keyword evidence="2" id="KW-1133">Transmembrane helix</keyword>
<dbReference type="VEuPathDB" id="PlasmoDB:PVP01_0008930"/>
<sequence>MALSPENNWVEVLQNLPSYKEYDKFDKVDIKNENSNHCNNLGSKDEGDKTFCKQIVQNVSQLSALENDQKIKNSCYYFQHWFFDNIAKKYYNGNEWGNNYAVAKELYNIISTIAPLSSKMEPCKCYESGYPDVWKEEKYLHDYFQNHQDIKCNDSNKSKCEKYVNYVTYIKTLYENKEDDCCEDEELYIGGFCQSYFNCKNKYSPQNLLNELKKELQELGKKVEAPRDGGTGAVEAGKAPGSGGEERENKAKEDEVAAVTKGQEPKEKVVSGEVPKEKSADSLAQSAPEKSVLAKPAVQESVGAKPGGLESREEKAEPAKPVAAKPTTAMPAPPELAPAKPVAAKPAATKPPVAGPVVAESERAKPAAEKPVAVKAEGTVSEDESAKKQAAEEEQNEVETDEVETDEVVTTEELVAEMPSAMQHEEALGSQPVESVEQGVRAMSSYTTEPASNALPLTITDSPNTLGTTHEELDSNFFRNVIMAVAVLGTIFFLFYYNRSSRLESSLRKKKRKKGKIFEHNYYEEYEKELAMYGSEETFLDSETDRLYLNYHPDQDSYY</sequence>
<name>A0A1G4E9F0_PLAVI</name>
<dbReference type="VEuPathDB" id="PlasmoDB:PVX_017140"/>
<dbReference type="Pfam" id="PF05795">
    <property type="entry name" value="Plasmodium_Vir"/>
    <property type="match status" value="2"/>
</dbReference>
<proteinExistence type="predicted"/>
<dbReference type="Proteomes" id="UP000305196">
    <property type="component" value="Unassembled WGS sequence"/>
</dbReference>
<accession>A0A1G4E9F0</accession>
<feature type="compositionally biased region" description="Low complexity" evidence="1">
    <location>
        <begin position="337"/>
        <end position="359"/>
    </location>
</feature>
<dbReference type="EMBL" id="FLYI01000333">
    <property type="protein sequence ID" value="SCA82023.1"/>
    <property type="molecule type" value="Genomic_DNA"/>
</dbReference>
<feature type="compositionally biased region" description="Acidic residues" evidence="1">
    <location>
        <begin position="392"/>
        <end position="408"/>
    </location>
</feature>
<dbReference type="InterPro" id="IPR008780">
    <property type="entry name" value="Plasmodium_Vir"/>
</dbReference>
<feature type="transmembrane region" description="Helical" evidence="2">
    <location>
        <begin position="477"/>
        <end position="497"/>
    </location>
</feature>
<evidence type="ECO:0000256" key="2">
    <source>
        <dbReference type="SAM" id="Phobius"/>
    </source>
</evidence>
<feature type="compositionally biased region" description="Basic and acidic residues" evidence="1">
    <location>
        <begin position="263"/>
        <end position="280"/>
    </location>
</feature>
<protein>
    <submittedName>
        <fullName evidence="3">VIR protein</fullName>
    </submittedName>
</protein>
<dbReference type="VEuPathDB" id="PlasmoDB:PVW1_060032300"/>
<dbReference type="VEuPathDB" id="PlasmoDB:PVPAM_030029900"/>